<sequence length="352" mass="40393">MAIASTISPLLKTGLQFIGVWPDIAYVAIKRLVYISSILIMQYFQYLYVFEHFKFDEIQNLADSLPPTLEYSLTIMKLMTLWKNRRCDNGTTMKKLYPTKASHCSVIREILEAIDTDWRLNMITSVLYLLGDYALSNVHQTKSDNDTSRPFPIKIMFPFESKQSPIYELLFIILFLHVMLNVFTFSLVNALIFTLVFHASGQIDIIREEFKIISEKFPYYRHSEDTIGTLVERHNKVILFSQNLDKLLSFMALMQVFWNTLVICCVGILLIIVSIAVSVQMFSDSYGKSCSLFSLLIEQTFHNKPGVGLVKAVFCYLAIAIEIFVFCFAGEYLSLKIMKASASYVSVLNAMY</sequence>
<keyword evidence="9 10" id="KW-0807">Transducer</keyword>
<dbReference type="GO" id="GO:0004984">
    <property type="term" value="F:olfactory receptor activity"/>
    <property type="evidence" value="ECO:0007669"/>
    <property type="project" value="InterPro"/>
</dbReference>
<keyword evidence="5 10" id="KW-0552">Olfaction</keyword>
<evidence type="ECO:0000313" key="11">
    <source>
        <dbReference type="Proteomes" id="UP000515204"/>
    </source>
</evidence>
<keyword evidence="8 10" id="KW-0675">Receptor</keyword>
<evidence type="ECO:0000313" key="12">
    <source>
        <dbReference type="RefSeq" id="XP_014483803.1"/>
    </source>
</evidence>
<keyword evidence="3 10" id="KW-0716">Sensory transduction</keyword>
<evidence type="ECO:0000256" key="7">
    <source>
        <dbReference type="ARBA" id="ARBA00023136"/>
    </source>
</evidence>
<keyword evidence="6 10" id="KW-1133">Transmembrane helix</keyword>
<dbReference type="AlphaFoldDB" id="A0A6P3Y0Q9"/>
<dbReference type="Proteomes" id="UP000515204">
    <property type="component" value="Unplaced"/>
</dbReference>
<keyword evidence="4 10" id="KW-0812">Transmembrane</keyword>
<accession>A0A6P3Y0Q9</accession>
<dbReference type="GO" id="GO:0005549">
    <property type="term" value="F:odorant binding"/>
    <property type="evidence" value="ECO:0007669"/>
    <property type="project" value="InterPro"/>
</dbReference>
<keyword evidence="11" id="KW-1185">Reference proteome</keyword>
<dbReference type="KEGG" id="dqu:106749156"/>
<dbReference type="GO" id="GO:0007165">
    <property type="term" value="P:signal transduction"/>
    <property type="evidence" value="ECO:0007669"/>
    <property type="project" value="UniProtKB-KW"/>
</dbReference>
<keyword evidence="2" id="KW-1003">Cell membrane</keyword>
<dbReference type="PANTHER" id="PTHR21137:SF35">
    <property type="entry name" value="ODORANT RECEPTOR 19A-RELATED"/>
    <property type="match status" value="1"/>
</dbReference>
<evidence type="ECO:0000256" key="3">
    <source>
        <dbReference type="ARBA" id="ARBA00022606"/>
    </source>
</evidence>
<dbReference type="RefSeq" id="XP_014483803.1">
    <property type="nucleotide sequence ID" value="XM_014628317.1"/>
</dbReference>
<gene>
    <name evidence="12" type="primary">LOC106749156</name>
</gene>
<feature type="transmembrane region" description="Helical" evidence="10">
    <location>
        <begin position="256"/>
        <end position="279"/>
    </location>
</feature>
<evidence type="ECO:0000256" key="9">
    <source>
        <dbReference type="ARBA" id="ARBA00023224"/>
    </source>
</evidence>
<evidence type="ECO:0000256" key="6">
    <source>
        <dbReference type="ARBA" id="ARBA00022989"/>
    </source>
</evidence>
<comment type="similarity">
    <text evidence="10">Belongs to the insect chemoreceptor superfamily. Heteromeric odorant receptor channel (TC 1.A.69) family.</text>
</comment>
<evidence type="ECO:0000256" key="8">
    <source>
        <dbReference type="ARBA" id="ARBA00023170"/>
    </source>
</evidence>
<feature type="transmembrane region" description="Helical" evidence="10">
    <location>
        <begin position="309"/>
        <end position="329"/>
    </location>
</feature>
<organism evidence="11 12">
    <name type="scientific">Dinoponera quadriceps</name>
    <name type="common">South American ant</name>
    <dbReference type="NCBI Taxonomy" id="609295"/>
    <lineage>
        <taxon>Eukaryota</taxon>
        <taxon>Metazoa</taxon>
        <taxon>Ecdysozoa</taxon>
        <taxon>Arthropoda</taxon>
        <taxon>Hexapoda</taxon>
        <taxon>Insecta</taxon>
        <taxon>Pterygota</taxon>
        <taxon>Neoptera</taxon>
        <taxon>Endopterygota</taxon>
        <taxon>Hymenoptera</taxon>
        <taxon>Apocrita</taxon>
        <taxon>Aculeata</taxon>
        <taxon>Formicoidea</taxon>
        <taxon>Formicidae</taxon>
        <taxon>Ponerinae</taxon>
        <taxon>Ponerini</taxon>
        <taxon>Dinoponera</taxon>
    </lineage>
</organism>
<proteinExistence type="inferred from homology"/>
<feature type="transmembrane region" description="Helical" evidence="10">
    <location>
        <begin position="169"/>
        <end position="197"/>
    </location>
</feature>
<dbReference type="GeneID" id="106749156"/>
<evidence type="ECO:0000256" key="1">
    <source>
        <dbReference type="ARBA" id="ARBA00004651"/>
    </source>
</evidence>
<evidence type="ECO:0000256" key="4">
    <source>
        <dbReference type="ARBA" id="ARBA00022692"/>
    </source>
</evidence>
<dbReference type="Pfam" id="PF02949">
    <property type="entry name" value="7tm_6"/>
    <property type="match status" value="1"/>
</dbReference>
<keyword evidence="7 10" id="KW-0472">Membrane</keyword>
<comment type="subcellular location">
    <subcellularLocation>
        <location evidence="1 10">Cell membrane</location>
        <topology evidence="1 10">Multi-pass membrane protein</topology>
    </subcellularLocation>
</comment>
<evidence type="ECO:0000256" key="5">
    <source>
        <dbReference type="ARBA" id="ARBA00022725"/>
    </source>
</evidence>
<evidence type="ECO:0000256" key="10">
    <source>
        <dbReference type="RuleBase" id="RU351113"/>
    </source>
</evidence>
<dbReference type="PANTHER" id="PTHR21137">
    <property type="entry name" value="ODORANT RECEPTOR"/>
    <property type="match status" value="1"/>
</dbReference>
<name>A0A6P3Y0Q9_DINQU</name>
<evidence type="ECO:0000256" key="2">
    <source>
        <dbReference type="ARBA" id="ARBA00022475"/>
    </source>
</evidence>
<dbReference type="OrthoDB" id="6765072at2759"/>
<reference evidence="12" key="1">
    <citation type="submission" date="2025-08" db="UniProtKB">
        <authorList>
            <consortium name="RefSeq"/>
        </authorList>
    </citation>
    <scope>IDENTIFICATION</scope>
</reference>
<dbReference type="InterPro" id="IPR004117">
    <property type="entry name" value="7tm6_olfct_rcpt"/>
</dbReference>
<dbReference type="GO" id="GO:0005886">
    <property type="term" value="C:plasma membrane"/>
    <property type="evidence" value="ECO:0007669"/>
    <property type="project" value="UniProtKB-SubCell"/>
</dbReference>
<comment type="caution">
    <text evidence="10">Lacks conserved residue(s) required for the propagation of feature annotation.</text>
</comment>
<protein>
    <recommendedName>
        <fullName evidence="10">Odorant receptor</fullName>
    </recommendedName>
</protein>